<keyword evidence="6" id="KW-1185">Reference proteome</keyword>
<dbReference type="RefSeq" id="WP_155693893.1">
    <property type="nucleotide sequence ID" value="NZ_WOCD01000001.1"/>
</dbReference>
<evidence type="ECO:0000256" key="4">
    <source>
        <dbReference type="PIRSR" id="PIRSR005902-1"/>
    </source>
</evidence>
<dbReference type="InterPro" id="IPR032466">
    <property type="entry name" value="Metal_Hydrolase"/>
</dbReference>
<dbReference type="Gene3D" id="3.20.20.140">
    <property type="entry name" value="Metal-dependent hydrolases"/>
    <property type="match status" value="1"/>
</dbReference>
<feature type="binding site" evidence="4">
    <location>
        <position position="134"/>
    </location>
    <ligand>
        <name>a divalent metal cation</name>
        <dbReference type="ChEBI" id="CHEBI:60240"/>
        <label>2</label>
    </ligand>
</feature>
<dbReference type="PANTHER" id="PTHR46124">
    <property type="entry name" value="D-AMINOACYL-TRNA DEACYLASE"/>
    <property type="match status" value="1"/>
</dbReference>
<evidence type="ECO:0000256" key="1">
    <source>
        <dbReference type="ARBA" id="ARBA00009275"/>
    </source>
</evidence>
<gene>
    <name evidence="5" type="ORF">GNP35_01550</name>
</gene>
<evidence type="ECO:0000313" key="6">
    <source>
        <dbReference type="Proteomes" id="UP000439994"/>
    </source>
</evidence>
<protein>
    <submittedName>
        <fullName evidence="5">TatD family deoxyribonuclease</fullName>
    </submittedName>
</protein>
<feature type="binding site" evidence="4">
    <location>
        <position position="158"/>
    </location>
    <ligand>
        <name>a divalent metal cation</name>
        <dbReference type="ChEBI" id="CHEBI:60240"/>
        <label>2</label>
    </ligand>
</feature>
<feature type="binding site" evidence="4">
    <location>
        <position position="6"/>
    </location>
    <ligand>
        <name>a divalent metal cation</name>
        <dbReference type="ChEBI" id="CHEBI:60240"/>
        <label>1</label>
    </ligand>
</feature>
<keyword evidence="3" id="KW-0378">Hydrolase</keyword>
<dbReference type="PROSITE" id="PS01137">
    <property type="entry name" value="TATD_1"/>
    <property type="match status" value="1"/>
</dbReference>
<evidence type="ECO:0000256" key="3">
    <source>
        <dbReference type="ARBA" id="ARBA00022801"/>
    </source>
</evidence>
<proteinExistence type="inferred from homology"/>
<dbReference type="GO" id="GO:0005829">
    <property type="term" value="C:cytosol"/>
    <property type="evidence" value="ECO:0007669"/>
    <property type="project" value="TreeGrafter"/>
</dbReference>
<dbReference type="EMBL" id="WOCD01000001">
    <property type="protein sequence ID" value="MUH71292.1"/>
    <property type="molecule type" value="Genomic_DNA"/>
</dbReference>
<evidence type="ECO:0000256" key="2">
    <source>
        <dbReference type="ARBA" id="ARBA00022723"/>
    </source>
</evidence>
<dbReference type="GO" id="GO:0046872">
    <property type="term" value="F:metal ion binding"/>
    <property type="evidence" value="ECO:0007669"/>
    <property type="project" value="UniProtKB-KW"/>
</dbReference>
<dbReference type="InterPro" id="IPR001130">
    <property type="entry name" value="TatD-like"/>
</dbReference>
<dbReference type="PIRSF" id="PIRSF005902">
    <property type="entry name" value="DNase_TatD"/>
    <property type="match status" value="1"/>
</dbReference>
<dbReference type="AlphaFoldDB" id="A0A6N8F8W4"/>
<feature type="binding site" evidence="4">
    <location>
        <position position="208"/>
    </location>
    <ligand>
        <name>a divalent metal cation</name>
        <dbReference type="ChEBI" id="CHEBI:60240"/>
        <label>1</label>
    </ligand>
</feature>
<dbReference type="GO" id="GO:0016788">
    <property type="term" value="F:hydrolase activity, acting on ester bonds"/>
    <property type="evidence" value="ECO:0007669"/>
    <property type="project" value="InterPro"/>
</dbReference>
<dbReference type="SUPFAM" id="SSF51556">
    <property type="entry name" value="Metallo-dependent hydrolases"/>
    <property type="match status" value="1"/>
</dbReference>
<comment type="caution">
    <text evidence="5">The sequence shown here is derived from an EMBL/GenBank/DDBJ whole genome shotgun (WGS) entry which is preliminary data.</text>
</comment>
<reference evidence="5 6" key="1">
    <citation type="submission" date="2019-11" db="EMBL/GenBank/DDBJ databases">
        <title>P. haliotis isolates from Z. marina roots.</title>
        <authorList>
            <person name="Cohen M."/>
            <person name="Jospin G."/>
            <person name="Eisen J.A."/>
            <person name="Coil D.A."/>
        </authorList>
    </citation>
    <scope>NUCLEOTIDE SEQUENCE [LARGE SCALE GENOMIC DNA]</scope>
    <source>
        <strain evidence="5 6">UCD-MCMsp1aY</strain>
    </source>
</reference>
<dbReference type="Proteomes" id="UP000439994">
    <property type="component" value="Unassembled WGS sequence"/>
</dbReference>
<accession>A0A6N8F8W4</accession>
<organism evidence="5 6">
    <name type="scientific">Psychrosphaera haliotis</name>
    <dbReference type="NCBI Taxonomy" id="555083"/>
    <lineage>
        <taxon>Bacteria</taxon>
        <taxon>Pseudomonadati</taxon>
        <taxon>Pseudomonadota</taxon>
        <taxon>Gammaproteobacteria</taxon>
        <taxon>Alteromonadales</taxon>
        <taxon>Pseudoalteromonadaceae</taxon>
        <taxon>Psychrosphaera</taxon>
    </lineage>
</organism>
<evidence type="ECO:0000313" key="5">
    <source>
        <dbReference type="EMBL" id="MUH71292.1"/>
    </source>
</evidence>
<feature type="binding site" evidence="4">
    <location>
        <position position="8"/>
    </location>
    <ligand>
        <name>a divalent metal cation</name>
        <dbReference type="ChEBI" id="CHEBI:60240"/>
        <label>1</label>
    </ligand>
</feature>
<dbReference type="Pfam" id="PF01026">
    <property type="entry name" value="TatD_DNase"/>
    <property type="match status" value="1"/>
</dbReference>
<dbReference type="PANTHER" id="PTHR46124:SF3">
    <property type="entry name" value="HYDROLASE"/>
    <property type="match status" value="1"/>
</dbReference>
<sequence>MLVDSHCHLDFEVFAKDLDQVLSDAHQNHVERFFVPGIKSQQWPSLKQLSQVNTSIKSGIGLHPYFLNEFNTSDLDLLARCSTESWVSAIGECGIDGFLAENRQEECFSAAHQQAVFETHIDIANQCNKPLVIHHRKSHHLIHQSFKRIQPLSGGVIHAFTGSLEDAQRYINLGFKLGCGGTITYERSKKTQSTFKNLDLSHIVLETDSPDMPLNGKQGHRNEPANILEIALCLASLKELTLEEVALKTSENCKELFGFSL</sequence>
<name>A0A6N8F8W4_9GAMM</name>
<dbReference type="FunFam" id="3.20.20.140:FF:000005">
    <property type="entry name" value="TatD family hydrolase"/>
    <property type="match status" value="1"/>
</dbReference>
<dbReference type="CDD" id="cd01310">
    <property type="entry name" value="TatD_DNAse"/>
    <property type="match status" value="1"/>
</dbReference>
<feature type="binding site" evidence="4">
    <location>
        <position position="92"/>
    </location>
    <ligand>
        <name>a divalent metal cation</name>
        <dbReference type="ChEBI" id="CHEBI:60240"/>
        <label>1</label>
    </ligand>
</feature>
<dbReference type="InterPro" id="IPR018228">
    <property type="entry name" value="DNase_TatD-rel_CS"/>
</dbReference>
<keyword evidence="2 4" id="KW-0479">Metal-binding</keyword>
<dbReference type="OrthoDB" id="9810005at2"/>
<comment type="similarity">
    <text evidence="1">Belongs to the metallo-dependent hydrolases superfamily. TatD-type hydrolase family.</text>
</comment>